<gene>
    <name evidence="2" type="ORF">PG994_002368</name>
</gene>
<dbReference type="Pfam" id="PF20736">
    <property type="entry name" value="Glyco_hydro127M"/>
    <property type="match status" value="1"/>
</dbReference>
<sequence length="675" mass="74520">MAAAASVGALESEGALIPMLFTPLSLGSIKPTGWLQRELQASADGLPGHLWDFYRIVNDSTWLYPPGSGKGHDYSSLNEALPYWFNGIVPLAYTLGNERLKQQVHQAARIILGLQSDDGWFGPEVKGQRNFWGRTPFLLGLTQLAEADTGWVPQIVDALRKFMSLTNSMLLDDGLGYTRCPGNVNCSWGQVRYADFIIVAQWLLDNHPSDQDKIIWQNMEMLHGLTPFNWDVWYTEEVYQKVVETPNKSNPLYPFIHGVNIAQGLKTFAVVRRFTHNETLVRTARDAVDWTFKYHSSPSGSILADDYTQDLHPFRGSELCTAVETGYSLAYLYQALGENNYADLAERVYFNAIPVMFTTDYWAHQYTDQPNGPWGIEGLGKDVFSSARAGNATIWGLAPQKACCTVNSPQGWAKFVGRSWSKIGETGLVHSLLAPSTISTSLGNNPVSVKCETGYPFHNVLNYTIEASQAVDLYIRVPAWYVPDRSSFTINGSSVSTLSPDSYTGLHKIPLASGQATVAVTIGVDIRIEERENKAISVYVGNVLYALDVGFDMSPLTSIPTQQPRPPQSKDYEIRNSLPWNVAIDPSTLSYRPLTENSVGTEGSVFDYLHAPACISVRGCEIDWPLLLELNGSTTPGSVPTNVICTSGVNEYRLVPLGAAKVHMTELPIVDLAKL</sequence>
<reference evidence="2 3" key="1">
    <citation type="submission" date="2023-01" db="EMBL/GenBank/DDBJ databases">
        <title>Analysis of 21 Apiospora genomes using comparative genomics revels a genus with tremendous synthesis potential of carbohydrate active enzymes and secondary metabolites.</title>
        <authorList>
            <person name="Sorensen T."/>
        </authorList>
    </citation>
    <scope>NUCLEOTIDE SEQUENCE [LARGE SCALE GENOMIC DNA]</scope>
    <source>
        <strain evidence="2 3">CBS 135458</strain>
    </source>
</reference>
<evidence type="ECO:0000313" key="2">
    <source>
        <dbReference type="EMBL" id="KAK8087394.1"/>
    </source>
</evidence>
<dbReference type="GeneID" id="92086840"/>
<dbReference type="InterPro" id="IPR049046">
    <property type="entry name" value="Beta-AFase-like_GH127_middle"/>
</dbReference>
<dbReference type="InterPro" id="IPR008928">
    <property type="entry name" value="6-hairpin_glycosidase_sf"/>
</dbReference>
<keyword evidence="3" id="KW-1185">Reference proteome</keyword>
<evidence type="ECO:0000259" key="1">
    <source>
        <dbReference type="Pfam" id="PF20736"/>
    </source>
</evidence>
<comment type="caution">
    <text evidence="2">The sequence shown here is derived from an EMBL/GenBank/DDBJ whole genome shotgun (WGS) entry which is preliminary data.</text>
</comment>
<dbReference type="EMBL" id="JAQQWL010000002">
    <property type="protein sequence ID" value="KAK8087394.1"/>
    <property type="molecule type" value="Genomic_DNA"/>
</dbReference>
<accession>A0ABR1WW88</accession>
<proteinExistence type="predicted"/>
<dbReference type="PANTHER" id="PTHR31151:SF0">
    <property type="entry name" value="PROLINE-TRNA LIGASE (DUF1680)"/>
    <property type="match status" value="1"/>
</dbReference>
<name>A0ABR1WW88_9PEZI</name>
<dbReference type="PANTHER" id="PTHR31151">
    <property type="entry name" value="PROLINE-TRNA LIGASE (DUF1680)"/>
    <property type="match status" value="1"/>
</dbReference>
<dbReference type="Proteomes" id="UP001480595">
    <property type="component" value="Unassembled WGS sequence"/>
</dbReference>
<protein>
    <recommendedName>
        <fullName evidence="1">Non-reducing end beta-L-arabinofuranosidase-like GH127 middle domain-containing protein</fullName>
    </recommendedName>
</protein>
<organism evidence="2 3">
    <name type="scientific">Apiospora phragmitis</name>
    <dbReference type="NCBI Taxonomy" id="2905665"/>
    <lineage>
        <taxon>Eukaryota</taxon>
        <taxon>Fungi</taxon>
        <taxon>Dikarya</taxon>
        <taxon>Ascomycota</taxon>
        <taxon>Pezizomycotina</taxon>
        <taxon>Sordariomycetes</taxon>
        <taxon>Xylariomycetidae</taxon>
        <taxon>Amphisphaeriales</taxon>
        <taxon>Apiosporaceae</taxon>
        <taxon>Apiospora</taxon>
    </lineage>
</organism>
<dbReference type="SUPFAM" id="SSF48208">
    <property type="entry name" value="Six-hairpin glycosidases"/>
    <property type="match status" value="1"/>
</dbReference>
<evidence type="ECO:0000313" key="3">
    <source>
        <dbReference type="Proteomes" id="UP001480595"/>
    </source>
</evidence>
<dbReference type="RefSeq" id="XP_066721918.1">
    <property type="nucleotide sequence ID" value="XM_066853777.1"/>
</dbReference>
<feature type="domain" description="Non-reducing end beta-L-arabinofuranosidase-like GH127 middle" evidence="1">
    <location>
        <begin position="431"/>
        <end position="507"/>
    </location>
</feature>